<gene>
    <name evidence="10" type="ORF">FCH28_34845</name>
</gene>
<organism evidence="10 11">
    <name type="scientific">Streptomyces piniterrae</name>
    <dbReference type="NCBI Taxonomy" id="2571125"/>
    <lineage>
        <taxon>Bacteria</taxon>
        <taxon>Bacillati</taxon>
        <taxon>Actinomycetota</taxon>
        <taxon>Actinomycetes</taxon>
        <taxon>Kitasatosporales</taxon>
        <taxon>Streptomycetaceae</taxon>
        <taxon>Streptomyces</taxon>
    </lineage>
</organism>
<dbReference type="AlphaFoldDB" id="A0A4U0MN54"/>
<evidence type="ECO:0000313" key="10">
    <source>
        <dbReference type="EMBL" id="TJZ42200.1"/>
    </source>
</evidence>
<dbReference type="GO" id="GO:0000166">
    <property type="term" value="F:nucleotide binding"/>
    <property type="evidence" value="ECO:0007669"/>
    <property type="project" value="UniProtKB-KW"/>
</dbReference>
<evidence type="ECO:0000259" key="9">
    <source>
        <dbReference type="Pfam" id="PF18967"/>
    </source>
</evidence>
<feature type="transmembrane region" description="Helical" evidence="8">
    <location>
        <begin position="35"/>
        <end position="58"/>
    </location>
</feature>
<dbReference type="GO" id="GO:0005886">
    <property type="term" value="C:plasma membrane"/>
    <property type="evidence" value="ECO:0007669"/>
    <property type="project" value="UniProtKB-SubCell"/>
</dbReference>
<proteinExistence type="predicted"/>
<evidence type="ECO:0000256" key="5">
    <source>
        <dbReference type="ARBA" id="ARBA00022989"/>
    </source>
</evidence>
<reference evidence="10 11" key="1">
    <citation type="submission" date="2019-04" db="EMBL/GenBank/DDBJ databases">
        <title>Streptomyces piniterrae sp. nov., a heliquinomycin-producing actinomycete isolated from rhizosphere soil of Pinus yunnanensis.</title>
        <authorList>
            <person name="Zhuang X."/>
            <person name="Zhao J."/>
        </authorList>
    </citation>
    <scope>NUCLEOTIDE SEQUENCE [LARGE SCALE GENOMIC DNA]</scope>
    <source>
        <strain evidence="11">jys28</strain>
    </source>
</reference>
<keyword evidence="4" id="KW-0547">Nucleotide-binding</keyword>
<keyword evidence="3 8" id="KW-0812">Transmembrane</keyword>
<evidence type="ECO:0000313" key="11">
    <source>
        <dbReference type="Proteomes" id="UP000308697"/>
    </source>
</evidence>
<keyword evidence="11" id="KW-1185">Reference proteome</keyword>
<evidence type="ECO:0000256" key="7">
    <source>
        <dbReference type="ARBA" id="ARBA00023136"/>
    </source>
</evidence>
<dbReference type="RefSeq" id="WP_136744354.1">
    <property type="nucleotide sequence ID" value="NZ_SUMB01000017.1"/>
</dbReference>
<keyword evidence="5 8" id="KW-1133">Transmembrane helix</keyword>
<dbReference type="EMBL" id="SUMB01000017">
    <property type="protein sequence ID" value="TJZ42200.1"/>
    <property type="molecule type" value="Genomic_DNA"/>
</dbReference>
<comment type="subcellular location">
    <subcellularLocation>
        <location evidence="1">Cell membrane</location>
    </subcellularLocation>
</comment>
<feature type="domain" description="Pycsar effector protein" evidence="9">
    <location>
        <begin position="19"/>
        <end position="167"/>
    </location>
</feature>
<dbReference type="GO" id="GO:0051607">
    <property type="term" value="P:defense response to virus"/>
    <property type="evidence" value="ECO:0007669"/>
    <property type="project" value="UniProtKB-KW"/>
</dbReference>
<evidence type="ECO:0000256" key="4">
    <source>
        <dbReference type="ARBA" id="ARBA00022741"/>
    </source>
</evidence>
<keyword evidence="7 8" id="KW-0472">Membrane</keyword>
<dbReference type="OrthoDB" id="4232093at2"/>
<sequence>MAVSRGDGEASRGDVLARLLLAETREEMLKADQKAGFMLSCLGVAVTALIGAVSAGGITPLRYGPVAQSLFWAGCAALPPALSLLGLAIVPRTGPAVRQRAHYFGDVPATVSTRRLASLVRRTDPLERHVSQFAVLSQAVTAKYRCIRRGMVCAAVFYVLTALGVVLGALG</sequence>
<evidence type="ECO:0000256" key="8">
    <source>
        <dbReference type="SAM" id="Phobius"/>
    </source>
</evidence>
<comment type="caution">
    <text evidence="10">The sequence shown here is derived from an EMBL/GenBank/DDBJ whole genome shotgun (WGS) entry which is preliminary data.</text>
</comment>
<evidence type="ECO:0000256" key="1">
    <source>
        <dbReference type="ARBA" id="ARBA00004236"/>
    </source>
</evidence>
<feature type="transmembrane region" description="Helical" evidence="8">
    <location>
        <begin position="151"/>
        <end position="170"/>
    </location>
</feature>
<evidence type="ECO:0000256" key="3">
    <source>
        <dbReference type="ARBA" id="ARBA00022692"/>
    </source>
</evidence>
<keyword evidence="2" id="KW-1003">Cell membrane</keyword>
<protein>
    <recommendedName>
        <fullName evidence="9">Pycsar effector protein domain-containing protein</fullName>
    </recommendedName>
</protein>
<dbReference type="Pfam" id="PF18967">
    <property type="entry name" value="PycTM"/>
    <property type="match status" value="1"/>
</dbReference>
<evidence type="ECO:0000256" key="2">
    <source>
        <dbReference type="ARBA" id="ARBA00022475"/>
    </source>
</evidence>
<evidence type="ECO:0000256" key="6">
    <source>
        <dbReference type="ARBA" id="ARBA00023118"/>
    </source>
</evidence>
<feature type="transmembrane region" description="Helical" evidence="8">
    <location>
        <begin position="70"/>
        <end position="90"/>
    </location>
</feature>
<accession>A0A4U0MN54</accession>
<dbReference type="InterPro" id="IPR043760">
    <property type="entry name" value="PycTM_dom"/>
</dbReference>
<dbReference type="Proteomes" id="UP000308697">
    <property type="component" value="Unassembled WGS sequence"/>
</dbReference>
<name>A0A4U0MN54_9ACTN</name>
<keyword evidence="6" id="KW-0051">Antiviral defense</keyword>